<dbReference type="Pfam" id="PF19991">
    <property type="entry name" value="HMA_2"/>
    <property type="match status" value="1"/>
</dbReference>
<proteinExistence type="predicted"/>
<gene>
    <name evidence="1" type="ORF">JOC83_003970</name>
</gene>
<name>A0ABS2R238_9BACI</name>
<dbReference type="RefSeq" id="WP_205189044.1">
    <property type="nucleotide sequence ID" value="NZ_JAFBFC010000013.1"/>
</dbReference>
<dbReference type="Proteomes" id="UP000809829">
    <property type="component" value="Unassembled WGS sequence"/>
</dbReference>
<evidence type="ECO:0000313" key="2">
    <source>
        <dbReference type="Proteomes" id="UP000809829"/>
    </source>
</evidence>
<dbReference type="EMBL" id="JAFBFC010000013">
    <property type="protein sequence ID" value="MBM7705061.1"/>
    <property type="molecule type" value="Genomic_DNA"/>
</dbReference>
<evidence type="ECO:0000313" key="1">
    <source>
        <dbReference type="EMBL" id="MBM7705061.1"/>
    </source>
</evidence>
<comment type="caution">
    <text evidence="1">The sequence shown here is derived from an EMBL/GenBank/DDBJ whole genome shotgun (WGS) entry which is preliminary data.</text>
</comment>
<accession>A0ABS2R238</accession>
<protein>
    <submittedName>
        <fullName evidence="1">Ethanolamine utilization protein EutA (Predicted chaperonin)</fullName>
    </submittedName>
</protein>
<keyword evidence="2" id="KW-1185">Reference proteome</keyword>
<sequence length="104" mass="12564">MLKKAMIAHQLKRWEKEFNRHEVYVKHFIPGRIRLFSPLWKDNESLIKEVRQLIEREHTVMAVKETIETGTILIEFNSQREVQRDELVRWMSILAQKHAPFITP</sequence>
<reference evidence="1 2" key="1">
    <citation type="submission" date="2021-01" db="EMBL/GenBank/DDBJ databases">
        <title>Genomic Encyclopedia of Type Strains, Phase IV (KMG-IV): sequencing the most valuable type-strain genomes for metagenomic binning, comparative biology and taxonomic classification.</title>
        <authorList>
            <person name="Goeker M."/>
        </authorList>
    </citation>
    <scope>NUCLEOTIDE SEQUENCE [LARGE SCALE GENOMIC DNA]</scope>
    <source>
        <strain evidence="1 2">DSM 104297</strain>
    </source>
</reference>
<organism evidence="1 2">
    <name type="scientific">Priestia iocasae</name>
    <dbReference type="NCBI Taxonomy" id="2291674"/>
    <lineage>
        <taxon>Bacteria</taxon>
        <taxon>Bacillati</taxon>
        <taxon>Bacillota</taxon>
        <taxon>Bacilli</taxon>
        <taxon>Bacillales</taxon>
        <taxon>Bacillaceae</taxon>
        <taxon>Priestia</taxon>
    </lineage>
</organism>